<accession>A0A183UFT6</accession>
<evidence type="ECO:0000256" key="3">
    <source>
        <dbReference type="ARBA" id="ARBA00022676"/>
    </source>
</evidence>
<dbReference type="GO" id="GO:0016757">
    <property type="term" value="F:glycosyltransferase activity"/>
    <property type="evidence" value="ECO:0007669"/>
    <property type="project" value="UniProtKB-UniRule"/>
</dbReference>
<dbReference type="InterPro" id="IPR008166">
    <property type="entry name" value="Glyco_transf_92"/>
</dbReference>
<keyword evidence="10" id="KW-1185">Reference proteome</keyword>
<comment type="similarity">
    <text evidence="2 8">Belongs to the glycosyltransferase 92 family.</text>
</comment>
<evidence type="ECO:0000256" key="2">
    <source>
        <dbReference type="ARBA" id="ARBA00007647"/>
    </source>
</evidence>
<dbReference type="PANTHER" id="PTHR21645:SF2">
    <property type="entry name" value="GLYCOSYLTRANSFERASE FAMILY 92 PROTEIN F59C6.8"/>
    <property type="match status" value="1"/>
</dbReference>
<dbReference type="AlphaFoldDB" id="A0A183UFT6"/>
<dbReference type="Pfam" id="PF01697">
    <property type="entry name" value="Glyco_transf_92"/>
    <property type="match status" value="1"/>
</dbReference>
<evidence type="ECO:0000256" key="7">
    <source>
        <dbReference type="ARBA" id="ARBA00023136"/>
    </source>
</evidence>
<dbReference type="Proteomes" id="UP000050794">
    <property type="component" value="Unassembled WGS sequence"/>
</dbReference>
<evidence type="ECO:0000256" key="4">
    <source>
        <dbReference type="ARBA" id="ARBA00022679"/>
    </source>
</evidence>
<reference evidence="9 10" key="2">
    <citation type="submission" date="2018-11" db="EMBL/GenBank/DDBJ databases">
        <authorList>
            <consortium name="Pathogen Informatics"/>
        </authorList>
    </citation>
    <scope>NUCLEOTIDE SEQUENCE [LARGE SCALE GENOMIC DNA]</scope>
</reference>
<comment type="subcellular location">
    <subcellularLocation>
        <location evidence="1">Membrane</location>
        <topology evidence="1">Single-pass membrane protein</topology>
    </subcellularLocation>
</comment>
<keyword evidence="7" id="KW-0472">Membrane</keyword>
<dbReference type="EMBL" id="UYWY01019665">
    <property type="protein sequence ID" value="VDM38677.1"/>
    <property type="molecule type" value="Genomic_DNA"/>
</dbReference>
<name>A0A183UFT6_TOXCA</name>
<dbReference type="WBParaSite" id="TCNE_0000735601-mRNA-1">
    <property type="protein sequence ID" value="TCNE_0000735601-mRNA-1"/>
    <property type="gene ID" value="TCNE_0000735601"/>
</dbReference>
<evidence type="ECO:0000313" key="9">
    <source>
        <dbReference type="EMBL" id="VDM38677.1"/>
    </source>
</evidence>
<keyword evidence="5" id="KW-0812">Transmembrane</keyword>
<protein>
    <recommendedName>
        <fullName evidence="8">Glycosyltransferase family 92 protein</fullName>
        <ecNumber evidence="8">2.4.1.-</ecNumber>
    </recommendedName>
</protein>
<reference evidence="11" key="1">
    <citation type="submission" date="2016-06" db="UniProtKB">
        <authorList>
            <consortium name="WormBaseParasite"/>
        </authorList>
    </citation>
    <scope>IDENTIFICATION</scope>
</reference>
<keyword evidence="3 8" id="KW-0328">Glycosyltransferase</keyword>
<dbReference type="InterPro" id="IPR052012">
    <property type="entry name" value="GTase_92"/>
</dbReference>
<evidence type="ECO:0000313" key="11">
    <source>
        <dbReference type="WBParaSite" id="TCNE_0000735601-mRNA-1"/>
    </source>
</evidence>
<organism evidence="10 11">
    <name type="scientific">Toxocara canis</name>
    <name type="common">Canine roundworm</name>
    <dbReference type="NCBI Taxonomy" id="6265"/>
    <lineage>
        <taxon>Eukaryota</taxon>
        <taxon>Metazoa</taxon>
        <taxon>Ecdysozoa</taxon>
        <taxon>Nematoda</taxon>
        <taxon>Chromadorea</taxon>
        <taxon>Rhabditida</taxon>
        <taxon>Spirurina</taxon>
        <taxon>Ascaridomorpha</taxon>
        <taxon>Ascaridoidea</taxon>
        <taxon>Toxocaridae</taxon>
        <taxon>Toxocara</taxon>
    </lineage>
</organism>
<evidence type="ECO:0000256" key="1">
    <source>
        <dbReference type="ARBA" id="ARBA00004167"/>
    </source>
</evidence>
<dbReference type="EC" id="2.4.1.-" evidence="8"/>
<keyword evidence="4 8" id="KW-0808">Transferase</keyword>
<proteinExistence type="inferred from homology"/>
<gene>
    <name evidence="9" type="ORF">TCNE_LOCUS7356</name>
</gene>
<evidence type="ECO:0000256" key="6">
    <source>
        <dbReference type="ARBA" id="ARBA00022989"/>
    </source>
</evidence>
<evidence type="ECO:0000313" key="10">
    <source>
        <dbReference type="Proteomes" id="UP000050794"/>
    </source>
</evidence>
<evidence type="ECO:0000256" key="5">
    <source>
        <dbReference type="ARBA" id="ARBA00022692"/>
    </source>
</evidence>
<sequence length="325" mass="37572">MARHVQLNAGLWQRKRIECDLTCTKSIFWRRSKRDLEETCQSRIHSRESEALVGYVAITMITRFAQAFQIPYSPAIRKPEKLIFCSHSTYLFDKWQVMLIVLELNKYYGVTLTIVYIESIISEMFDILQGYERDGSDLALNMDNEYRNQMVVINDCLYQFKDAAEFAIISDWDEVILLGDLFGRPLPSEIGSVFELGPTSFYDFLKTIMDNDEKIGSFVFDRLHTNIISRNRFNLLNTMEPHLFSIANFISTTKAFPFNSKLNKSGGKFVAVPSRVNSAWIHQAFRLEGGFHEVTYDVSVGASFMHLRTWEDTRYYACKPVEASG</sequence>
<evidence type="ECO:0000256" key="8">
    <source>
        <dbReference type="RuleBase" id="RU366017"/>
    </source>
</evidence>
<dbReference type="GO" id="GO:0016020">
    <property type="term" value="C:membrane"/>
    <property type="evidence" value="ECO:0007669"/>
    <property type="project" value="UniProtKB-SubCell"/>
</dbReference>
<keyword evidence="6" id="KW-1133">Transmembrane helix</keyword>
<dbReference type="PANTHER" id="PTHR21645">
    <property type="entry name" value="GLYCOSYLTRANSFERASE FAMILY 92 PROTEIN"/>
    <property type="match status" value="1"/>
</dbReference>